<dbReference type="AlphaFoldDB" id="A0A9P7QJB9"/>
<dbReference type="EMBL" id="SRRH01000152">
    <property type="protein sequence ID" value="KAG6297324.1"/>
    <property type="molecule type" value="Genomic_DNA"/>
</dbReference>
<dbReference type="GO" id="GO:0043484">
    <property type="term" value="P:regulation of RNA splicing"/>
    <property type="evidence" value="ECO:0007669"/>
    <property type="project" value="TreeGrafter"/>
</dbReference>
<dbReference type="Proteomes" id="UP000707071">
    <property type="component" value="Unassembled WGS sequence"/>
</dbReference>
<evidence type="ECO:0000313" key="7">
    <source>
        <dbReference type="EMBL" id="KAG6297324.1"/>
    </source>
</evidence>
<organism evidence="7 8">
    <name type="scientific">Claviceps aff. purpurea</name>
    <dbReference type="NCBI Taxonomy" id="1967640"/>
    <lineage>
        <taxon>Eukaryota</taxon>
        <taxon>Fungi</taxon>
        <taxon>Dikarya</taxon>
        <taxon>Ascomycota</taxon>
        <taxon>Pezizomycotina</taxon>
        <taxon>Sordariomycetes</taxon>
        <taxon>Hypocreomycetidae</taxon>
        <taxon>Hypocreales</taxon>
        <taxon>Clavicipitaceae</taxon>
        <taxon>Claviceps</taxon>
    </lineage>
</organism>
<accession>A0A9P7QJB9</accession>
<keyword evidence="2" id="KW-0808">Transferase</keyword>
<dbReference type="PANTHER" id="PTHR45646">
    <property type="entry name" value="SERINE/THREONINE-PROTEIN KINASE DOA-RELATED"/>
    <property type="match status" value="1"/>
</dbReference>
<name>A0A9P7QJB9_9HYPO</name>
<dbReference type="InterPro" id="IPR000719">
    <property type="entry name" value="Prot_kinase_dom"/>
</dbReference>
<dbReference type="Gene3D" id="1.10.510.10">
    <property type="entry name" value="Transferase(Phosphotransferase) domain 1"/>
    <property type="match status" value="2"/>
</dbReference>
<comment type="caution">
    <text evidence="7">The sequence shown here is derived from an EMBL/GenBank/DDBJ whole genome shotgun (WGS) entry which is preliminary data.</text>
</comment>
<evidence type="ECO:0000256" key="1">
    <source>
        <dbReference type="ARBA" id="ARBA00022527"/>
    </source>
</evidence>
<dbReference type="GO" id="GO:0004674">
    <property type="term" value="F:protein serine/threonine kinase activity"/>
    <property type="evidence" value="ECO:0007669"/>
    <property type="project" value="UniProtKB-KW"/>
</dbReference>
<dbReference type="GO" id="GO:0005524">
    <property type="term" value="F:ATP binding"/>
    <property type="evidence" value="ECO:0007669"/>
    <property type="project" value="UniProtKB-KW"/>
</dbReference>
<keyword evidence="8" id="KW-1185">Reference proteome</keyword>
<keyword evidence="3" id="KW-0547">Nucleotide-binding</keyword>
<keyword evidence="4" id="KW-0418">Kinase</keyword>
<dbReference type="InterPro" id="IPR051175">
    <property type="entry name" value="CLK_kinases"/>
</dbReference>
<evidence type="ECO:0000256" key="2">
    <source>
        <dbReference type="ARBA" id="ARBA00022679"/>
    </source>
</evidence>
<dbReference type="Gene3D" id="3.30.200.20">
    <property type="entry name" value="Phosphorylase Kinase, domain 1"/>
    <property type="match status" value="1"/>
</dbReference>
<protein>
    <recommendedName>
        <fullName evidence="6">Protein kinase domain-containing protein</fullName>
    </recommendedName>
</protein>
<evidence type="ECO:0000256" key="3">
    <source>
        <dbReference type="ARBA" id="ARBA00022741"/>
    </source>
</evidence>
<gene>
    <name evidence="7" type="ORF">E4U09_001420</name>
</gene>
<feature type="domain" description="Protein kinase" evidence="6">
    <location>
        <begin position="51"/>
        <end position="372"/>
    </location>
</feature>
<dbReference type="PANTHER" id="PTHR45646:SF11">
    <property type="entry name" value="SERINE_THREONINE-PROTEIN KINASE DOA"/>
    <property type="match status" value="1"/>
</dbReference>
<dbReference type="Pfam" id="PF00069">
    <property type="entry name" value="Pkinase"/>
    <property type="match status" value="1"/>
</dbReference>
<dbReference type="InterPro" id="IPR011009">
    <property type="entry name" value="Kinase-like_dom_sf"/>
</dbReference>
<evidence type="ECO:0000256" key="5">
    <source>
        <dbReference type="ARBA" id="ARBA00022840"/>
    </source>
</evidence>
<proteinExistence type="predicted"/>
<dbReference type="PROSITE" id="PS50011">
    <property type="entry name" value="PROTEIN_KINASE_DOM"/>
    <property type="match status" value="1"/>
</dbReference>
<keyword evidence="1" id="KW-0723">Serine/threonine-protein kinase</keyword>
<evidence type="ECO:0000256" key="4">
    <source>
        <dbReference type="ARBA" id="ARBA00022777"/>
    </source>
</evidence>
<evidence type="ECO:0000313" key="8">
    <source>
        <dbReference type="Proteomes" id="UP000707071"/>
    </source>
</evidence>
<evidence type="ECO:0000259" key="6">
    <source>
        <dbReference type="PROSITE" id="PS50011"/>
    </source>
</evidence>
<dbReference type="GO" id="GO:0005634">
    <property type="term" value="C:nucleus"/>
    <property type="evidence" value="ECO:0007669"/>
    <property type="project" value="TreeGrafter"/>
</dbReference>
<dbReference type="SUPFAM" id="SSF56112">
    <property type="entry name" value="Protein kinase-like (PK-like)"/>
    <property type="match status" value="1"/>
</dbReference>
<reference evidence="7 8" key="1">
    <citation type="journal article" date="2020" name="bioRxiv">
        <title>Whole genome comparisons of ergot fungi reveals the divergence and evolution of species within the genus Claviceps are the result of varying mechanisms driving genome evolution and host range expansion.</title>
        <authorList>
            <person name="Wyka S.A."/>
            <person name="Mondo S.J."/>
            <person name="Liu M."/>
            <person name="Dettman J."/>
            <person name="Nalam V."/>
            <person name="Broders K.D."/>
        </authorList>
    </citation>
    <scope>NUCLEOTIDE SEQUENCE [LARGE SCALE GENOMIC DNA]</scope>
    <source>
        <strain evidence="7 8">Clav52</strain>
    </source>
</reference>
<dbReference type="SMART" id="SM00220">
    <property type="entry name" value="S_TKc"/>
    <property type="match status" value="1"/>
</dbReference>
<keyword evidence="5" id="KW-0067">ATP-binding</keyword>
<sequence length="416" mass="47809">MSGIWKRIFCRHSWRTEMSKILHEPVDEAVWSKRSHHFHPTQPGQILDTRFKTIAKLGYGGASTVWLAENLKFKRWFHNHSYLPRYVSIKITASDIDGSDEIGWLKLVSNANPSHEGLKYIRTPIDGFDLQGKCGKHSCLVFEPMRETLLEFRRQLPLQRFPLPLFKAYMYFLLQALDYLHTECRLTHTDIKDDNIMAAKADAQPRYIQKEDGRVTYASPAEIGSLLGDPLPRLVLLGIPWSHKVDIWNLGLLMWNLLEDISLFDRPEIAGDDGEYDAHAHLAQIISYIGNPPELLIKRERMFRKISGVCVVNEKGIMIRKDLLKEGKKLPDMVTELMGKDKALFLDFAACMIRWLPEQRMDAKELLKHPFLSHEDEQMKDPGGGWKSIFRRLGAGTPYFVSDQANGVSVIHETTS</sequence>